<evidence type="ECO:0000313" key="1">
    <source>
        <dbReference type="EMBL" id="KAK7830544.1"/>
    </source>
</evidence>
<evidence type="ECO:0000313" key="2">
    <source>
        <dbReference type="Proteomes" id="UP000237347"/>
    </source>
</evidence>
<name>A0AAW0JUY4_QUESU</name>
<keyword evidence="2" id="KW-1185">Reference proteome</keyword>
<sequence length="43" mass="5031">MEFLLKKGCIGDLSWSNWEQIILKVLRMKRSLLLATSMYTTLV</sequence>
<gene>
    <name evidence="1" type="ORF">CFP56_028106</name>
</gene>
<dbReference type="AlphaFoldDB" id="A0AAW0JUY4"/>
<organism evidence="1 2">
    <name type="scientific">Quercus suber</name>
    <name type="common">Cork oak</name>
    <dbReference type="NCBI Taxonomy" id="58331"/>
    <lineage>
        <taxon>Eukaryota</taxon>
        <taxon>Viridiplantae</taxon>
        <taxon>Streptophyta</taxon>
        <taxon>Embryophyta</taxon>
        <taxon>Tracheophyta</taxon>
        <taxon>Spermatophyta</taxon>
        <taxon>Magnoliopsida</taxon>
        <taxon>eudicotyledons</taxon>
        <taxon>Gunneridae</taxon>
        <taxon>Pentapetalae</taxon>
        <taxon>rosids</taxon>
        <taxon>fabids</taxon>
        <taxon>Fagales</taxon>
        <taxon>Fagaceae</taxon>
        <taxon>Quercus</taxon>
    </lineage>
</organism>
<comment type="caution">
    <text evidence="1">The sequence shown here is derived from an EMBL/GenBank/DDBJ whole genome shotgun (WGS) entry which is preliminary data.</text>
</comment>
<proteinExistence type="predicted"/>
<dbReference type="EMBL" id="PKMF04000459">
    <property type="protein sequence ID" value="KAK7830544.1"/>
    <property type="molecule type" value="Genomic_DNA"/>
</dbReference>
<protein>
    <submittedName>
        <fullName evidence="1">Uncharacterized protein</fullName>
    </submittedName>
</protein>
<accession>A0AAW0JUY4</accession>
<reference evidence="1 2" key="1">
    <citation type="journal article" date="2018" name="Sci. Data">
        <title>The draft genome sequence of cork oak.</title>
        <authorList>
            <person name="Ramos A.M."/>
            <person name="Usie A."/>
            <person name="Barbosa P."/>
            <person name="Barros P.M."/>
            <person name="Capote T."/>
            <person name="Chaves I."/>
            <person name="Simoes F."/>
            <person name="Abreu I."/>
            <person name="Carrasquinho I."/>
            <person name="Faro C."/>
            <person name="Guimaraes J.B."/>
            <person name="Mendonca D."/>
            <person name="Nobrega F."/>
            <person name="Rodrigues L."/>
            <person name="Saibo N.J.M."/>
            <person name="Varela M.C."/>
            <person name="Egas C."/>
            <person name="Matos J."/>
            <person name="Miguel C.M."/>
            <person name="Oliveira M.M."/>
            <person name="Ricardo C.P."/>
            <person name="Goncalves S."/>
        </authorList>
    </citation>
    <scope>NUCLEOTIDE SEQUENCE [LARGE SCALE GENOMIC DNA]</scope>
    <source>
        <strain evidence="2">cv. HL8</strain>
    </source>
</reference>
<dbReference type="Proteomes" id="UP000237347">
    <property type="component" value="Unassembled WGS sequence"/>
</dbReference>